<organism evidence="3 4">
    <name type="scientific">Fusarium euwallaceae</name>
    <dbReference type="NCBI Taxonomy" id="1147111"/>
    <lineage>
        <taxon>Eukaryota</taxon>
        <taxon>Fungi</taxon>
        <taxon>Dikarya</taxon>
        <taxon>Ascomycota</taxon>
        <taxon>Pezizomycotina</taxon>
        <taxon>Sordariomycetes</taxon>
        <taxon>Hypocreomycetidae</taxon>
        <taxon>Hypocreales</taxon>
        <taxon>Nectriaceae</taxon>
        <taxon>Fusarium</taxon>
        <taxon>Fusarium solani species complex</taxon>
    </lineage>
</organism>
<feature type="compositionally biased region" description="Low complexity" evidence="1">
    <location>
        <begin position="33"/>
        <end position="59"/>
    </location>
</feature>
<keyword evidence="2" id="KW-0472">Membrane</keyword>
<proteinExistence type="predicted"/>
<evidence type="ECO:0000256" key="1">
    <source>
        <dbReference type="SAM" id="MobiDB-lite"/>
    </source>
</evidence>
<feature type="region of interest" description="Disordered" evidence="1">
    <location>
        <begin position="1"/>
        <end position="186"/>
    </location>
</feature>
<feature type="compositionally biased region" description="Low complexity" evidence="1">
    <location>
        <begin position="160"/>
        <end position="186"/>
    </location>
</feature>
<comment type="caution">
    <text evidence="3">The sequence shown here is derived from an EMBL/GenBank/DDBJ whole genome shotgun (WGS) entry which is preliminary data.</text>
</comment>
<gene>
    <name evidence="3" type="ORF">BHE90_013136</name>
</gene>
<evidence type="ECO:0000313" key="3">
    <source>
        <dbReference type="EMBL" id="RTE72453.1"/>
    </source>
</evidence>
<evidence type="ECO:0000313" key="4">
    <source>
        <dbReference type="Proteomes" id="UP000287124"/>
    </source>
</evidence>
<reference evidence="3 4" key="1">
    <citation type="submission" date="2017-06" db="EMBL/GenBank/DDBJ databases">
        <title>Comparative genomic analysis of Ambrosia Fusariam Clade fungi.</title>
        <authorList>
            <person name="Stajich J.E."/>
            <person name="Carrillo J."/>
            <person name="Kijimoto T."/>
            <person name="Eskalen A."/>
            <person name="O'Donnell K."/>
            <person name="Kasson M."/>
        </authorList>
    </citation>
    <scope>NUCLEOTIDE SEQUENCE [LARGE SCALE GENOMIC DNA]</scope>
    <source>
        <strain evidence="3 4">UCR1854</strain>
    </source>
</reference>
<dbReference type="EMBL" id="MIKF01000311">
    <property type="protein sequence ID" value="RTE72453.1"/>
    <property type="molecule type" value="Genomic_DNA"/>
</dbReference>
<accession>A0A430L9R7</accession>
<dbReference type="Proteomes" id="UP000287124">
    <property type="component" value="Unassembled WGS sequence"/>
</dbReference>
<keyword evidence="4" id="KW-1185">Reference proteome</keyword>
<feature type="transmembrane region" description="Helical" evidence="2">
    <location>
        <begin position="215"/>
        <end position="238"/>
    </location>
</feature>
<feature type="compositionally biased region" description="Polar residues" evidence="1">
    <location>
        <begin position="60"/>
        <end position="71"/>
    </location>
</feature>
<dbReference type="AlphaFoldDB" id="A0A430L9R7"/>
<protein>
    <submittedName>
        <fullName evidence="3">Uncharacterized protein</fullName>
    </submittedName>
</protein>
<feature type="compositionally biased region" description="Low complexity" evidence="1">
    <location>
        <begin position="77"/>
        <end position="104"/>
    </location>
</feature>
<name>A0A430L9R7_9HYPO</name>
<feature type="compositionally biased region" description="Pro residues" evidence="1">
    <location>
        <begin position="112"/>
        <end position="123"/>
    </location>
</feature>
<evidence type="ECO:0000256" key="2">
    <source>
        <dbReference type="SAM" id="Phobius"/>
    </source>
</evidence>
<keyword evidence="2" id="KW-1133">Transmembrane helix</keyword>
<sequence>MDPSDPRHGSHPSQSIPDAAYPDDSPYRPGSSNNNNNNNNNTPSLSPPQIIIPQHQGPSTSTSSLPQQAYSPSHAGSPFYSNPSSPNSVPSPWQQQQSTTTPTSLHPHDIPSSPPPPYDPTQPPAAYSPLEPVRSLHLNPTPPGSSHYGSAPTPWPAAPAPAAANPYQQQQQAPLSPNPYGSSAGSSVNGGVGGAYKLGPVAAARARRRRKLQMCAVALCAMLVFMLALIIGILLGVVKVQWKKNHDDDD</sequence>
<keyword evidence="2" id="KW-0812">Transmembrane</keyword>